<dbReference type="SMART" id="SM01040">
    <property type="entry name" value="Bro-N"/>
    <property type="match status" value="1"/>
</dbReference>
<dbReference type="GO" id="GO:0003677">
    <property type="term" value="F:DNA binding"/>
    <property type="evidence" value="ECO:0007669"/>
    <property type="project" value="InterPro"/>
</dbReference>
<dbReference type="Pfam" id="PF02498">
    <property type="entry name" value="Bro-N"/>
    <property type="match status" value="1"/>
</dbReference>
<dbReference type="PROSITE" id="PS51750">
    <property type="entry name" value="BRO_N"/>
    <property type="match status" value="1"/>
</dbReference>
<name>A0A838AAK9_9PSEU</name>
<reference evidence="2 3" key="1">
    <citation type="submission" date="2020-07" db="EMBL/GenBank/DDBJ databases">
        <title>Genome of Haloechinothrix sp.</title>
        <authorList>
            <person name="Tang S.-K."/>
            <person name="Yang L."/>
            <person name="Zhu W.-Y."/>
        </authorList>
    </citation>
    <scope>NUCLEOTIDE SEQUENCE [LARGE SCALE GENOMIC DNA]</scope>
    <source>
        <strain evidence="2 3">YIM 98757</strain>
    </source>
</reference>
<dbReference type="InterPro" id="IPR005039">
    <property type="entry name" value="Ant_C"/>
</dbReference>
<evidence type="ECO:0000313" key="3">
    <source>
        <dbReference type="Proteomes" id="UP000582974"/>
    </source>
</evidence>
<feature type="domain" description="Bro-N" evidence="1">
    <location>
        <begin position="34"/>
        <end position="123"/>
    </location>
</feature>
<dbReference type="EMBL" id="JACCKD010000004">
    <property type="protein sequence ID" value="MBA0126271.1"/>
    <property type="molecule type" value="Genomic_DNA"/>
</dbReference>
<protein>
    <submittedName>
        <fullName evidence="2">Phage antirepressor KilAC domain-containing protein</fullName>
    </submittedName>
</protein>
<sequence>MQHSNDGFFGEAPRGESSDLDLFGQMDSGLLPEHFGLAEDGTPYVIAGTFARALGYRDAANAGRLLDEEEKGTQIVSTPGGDQRVSVIYEDGIWELIFRSTLPVARAIKAKVKRILRELRQNGYVDTRQKPMSELEMARKYVAALERNQELEPKAEAYDEFMTAEGDYPVATVAQILGLGQNRLFSRLRYERVLITGGRRHNTPYQEYVHHFRVAARYFEDGRGRQRTTYTTYVKPSGVEFIRKVLKLQESAA</sequence>
<keyword evidence="3" id="KW-1185">Reference proteome</keyword>
<organism evidence="2 3">
    <name type="scientific">Haloechinothrix aidingensis</name>
    <dbReference type="NCBI Taxonomy" id="2752311"/>
    <lineage>
        <taxon>Bacteria</taxon>
        <taxon>Bacillati</taxon>
        <taxon>Actinomycetota</taxon>
        <taxon>Actinomycetes</taxon>
        <taxon>Pseudonocardiales</taxon>
        <taxon>Pseudonocardiaceae</taxon>
        <taxon>Haloechinothrix</taxon>
    </lineage>
</organism>
<comment type="caution">
    <text evidence="2">The sequence shown here is derived from an EMBL/GenBank/DDBJ whole genome shotgun (WGS) entry which is preliminary data.</text>
</comment>
<accession>A0A838AAK9</accession>
<dbReference type="Proteomes" id="UP000582974">
    <property type="component" value="Unassembled WGS sequence"/>
</dbReference>
<dbReference type="RefSeq" id="WP_180893110.1">
    <property type="nucleotide sequence ID" value="NZ_JACCKD010000004.1"/>
</dbReference>
<proteinExistence type="predicted"/>
<dbReference type="Pfam" id="PF03374">
    <property type="entry name" value="ANT"/>
    <property type="match status" value="1"/>
</dbReference>
<gene>
    <name evidence="2" type="ORF">H0B56_12035</name>
</gene>
<evidence type="ECO:0000313" key="2">
    <source>
        <dbReference type="EMBL" id="MBA0126271.1"/>
    </source>
</evidence>
<dbReference type="InterPro" id="IPR003497">
    <property type="entry name" value="BRO_N_domain"/>
</dbReference>
<evidence type="ECO:0000259" key="1">
    <source>
        <dbReference type="PROSITE" id="PS51750"/>
    </source>
</evidence>
<dbReference type="AlphaFoldDB" id="A0A838AAK9"/>